<gene>
    <name evidence="3" type="ORF">CALCODRAFT_527870</name>
</gene>
<dbReference type="AlphaFoldDB" id="A0A165E2D6"/>
<name>A0A165E2D6_9BASI</name>
<evidence type="ECO:0000313" key="4">
    <source>
        <dbReference type="Proteomes" id="UP000076842"/>
    </source>
</evidence>
<dbReference type="EMBL" id="KV424024">
    <property type="protein sequence ID" value="KZT53964.1"/>
    <property type="molecule type" value="Genomic_DNA"/>
</dbReference>
<sequence length="409" mass="44549">MSVLSLTEGMEDVVADTMKDELIDAAWDGKKERSERAAEQTWWKKRAPNKLVKLGKKIGGRPAMLEEKNAAPSKGKEIELKVLDNANASRGKGKIVDTGTNTAQASAEPSASTSPLEVDSMPSIYSQDSAVNTSAIGGHGRATALALTGAPLVQDDHDVLKLSLLKRWYDLKALGQDREADKVMGLLSMEEGRQARMRAASTSSNPAVDEEVIRAPPPVLELPLPVTTPTVPARNPARALAHPPTHAELRLADDTRAGRLRPAPAQPAHPRTDLDWPADRVFPLGNTRDGFLALRNAIGDGVEGLGWLAAQFQRNPEAADEIAGYSWPWYCWFLIVWWAAFFCLLLKHFARYTKGVIKSNSKLFIFILVAIIYCKAHGLKVRDVVAGIFADLVTKGSKLLGEHAAVKTE</sequence>
<dbReference type="InParanoid" id="A0A165E2D6"/>
<protein>
    <submittedName>
        <fullName evidence="3">Uncharacterized protein</fullName>
    </submittedName>
</protein>
<keyword evidence="4" id="KW-1185">Reference proteome</keyword>
<accession>A0A165E2D6</accession>
<evidence type="ECO:0000256" key="1">
    <source>
        <dbReference type="SAM" id="MobiDB-lite"/>
    </source>
</evidence>
<dbReference type="Proteomes" id="UP000076842">
    <property type="component" value="Unassembled WGS sequence"/>
</dbReference>
<keyword evidence="2" id="KW-0472">Membrane</keyword>
<organism evidence="3 4">
    <name type="scientific">Calocera cornea HHB12733</name>
    <dbReference type="NCBI Taxonomy" id="1353952"/>
    <lineage>
        <taxon>Eukaryota</taxon>
        <taxon>Fungi</taxon>
        <taxon>Dikarya</taxon>
        <taxon>Basidiomycota</taxon>
        <taxon>Agaricomycotina</taxon>
        <taxon>Dacrymycetes</taxon>
        <taxon>Dacrymycetales</taxon>
        <taxon>Dacrymycetaceae</taxon>
        <taxon>Calocera</taxon>
    </lineage>
</organism>
<proteinExistence type="predicted"/>
<feature type="transmembrane region" description="Helical" evidence="2">
    <location>
        <begin position="327"/>
        <end position="350"/>
    </location>
</feature>
<keyword evidence="2" id="KW-1133">Transmembrane helix</keyword>
<feature type="region of interest" description="Disordered" evidence="1">
    <location>
        <begin position="91"/>
        <end position="118"/>
    </location>
</feature>
<feature type="compositionally biased region" description="Polar residues" evidence="1">
    <location>
        <begin position="98"/>
        <end position="115"/>
    </location>
</feature>
<keyword evidence="2" id="KW-0812">Transmembrane</keyword>
<reference evidence="3 4" key="1">
    <citation type="journal article" date="2016" name="Mol. Biol. Evol.">
        <title>Comparative Genomics of Early-Diverging Mushroom-Forming Fungi Provides Insights into the Origins of Lignocellulose Decay Capabilities.</title>
        <authorList>
            <person name="Nagy L.G."/>
            <person name="Riley R."/>
            <person name="Tritt A."/>
            <person name="Adam C."/>
            <person name="Daum C."/>
            <person name="Floudas D."/>
            <person name="Sun H."/>
            <person name="Yadav J.S."/>
            <person name="Pangilinan J."/>
            <person name="Larsson K.H."/>
            <person name="Matsuura K."/>
            <person name="Barry K."/>
            <person name="Labutti K."/>
            <person name="Kuo R."/>
            <person name="Ohm R.A."/>
            <person name="Bhattacharya S.S."/>
            <person name="Shirouzu T."/>
            <person name="Yoshinaga Y."/>
            <person name="Martin F.M."/>
            <person name="Grigoriev I.V."/>
            <person name="Hibbett D.S."/>
        </authorList>
    </citation>
    <scope>NUCLEOTIDE SEQUENCE [LARGE SCALE GENOMIC DNA]</scope>
    <source>
        <strain evidence="3 4">HHB12733</strain>
    </source>
</reference>
<evidence type="ECO:0000313" key="3">
    <source>
        <dbReference type="EMBL" id="KZT53964.1"/>
    </source>
</evidence>
<evidence type="ECO:0000256" key="2">
    <source>
        <dbReference type="SAM" id="Phobius"/>
    </source>
</evidence>